<dbReference type="Proteomes" id="UP000287033">
    <property type="component" value="Unassembled WGS sequence"/>
</dbReference>
<evidence type="ECO:0000313" key="1">
    <source>
        <dbReference type="EMBL" id="GCC41786.1"/>
    </source>
</evidence>
<reference evidence="1 2" key="1">
    <citation type="journal article" date="2018" name="Nat. Ecol. Evol.">
        <title>Shark genomes provide insights into elasmobranch evolution and the origin of vertebrates.</title>
        <authorList>
            <person name="Hara Y"/>
            <person name="Yamaguchi K"/>
            <person name="Onimaru K"/>
            <person name="Kadota M"/>
            <person name="Koyanagi M"/>
            <person name="Keeley SD"/>
            <person name="Tatsumi K"/>
            <person name="Tanaka K"/>
            <person name="Motone F"/>
            <person name="Kageyama Y"/>
            <person name="Nozu R"/>
            <person name="Adachi N"/>
            <person name="Nishimura O"/>
            <person name="Nakagawa R"/>
            <person name="Tanegashima C"/>
            <person name="Kiyatake I"/>
            <person name="Matsumoto R"/>
            <person name="Murakumo K"/>
            <person name="Nishida K"/>
            <person name="Terakita A"/>
            <person name="Kuratani S"/>
            <person name="Sato K"/>
            <person name="Hyodo S Kuraku.S."/>
        </authorList>
    </citation>
    <scope>NUCLEOTIDE SEQUENCE [LARGE SCALE GENOMIC DNA]</scope>
</reference>
<dbReference type="AlphaFoldDB" id="A0A401TGQ6"/>
<dbReference type="Pfam" id="PF14895">
    <property type="entry name" value="PPPI_inhib"/>
    <property type="match status" value="1"/>
</dbReference>
<keyword evidence="2" id="KW-1185">Reference proteome</keyword>
<name>A0A401TGQ6_CHIPU</name>
<dbReference type="OrthoDB" id="6724830at2759"/>
<sequence>CLYSFCAYVTWVTFGRKNLDVIELELGRLLRSEIFNPAQNLKKEEPKGSQESP</sequence>
<comment type="caution">
    <text evidence="1">The sequence shown here is derived from an EMBL/GenBank/DDBJ whole genome shotgun (WGS) entry which is preliminary data.</text>
</comment>
<dbReference type="PANTHER" id="PTHR21055">
    <property type="entry name" value="PROTEIN PHOSPHATASE 1 REGULATORY SUBUNIT 36"/>
    <property type="match status" value="1"/>
</dbReference>
<gene>
    <name evidence="1" type="ORF">chiPu_0025671</name>
</gene>
<organism evidence="1 2">
    <name type="scientific">Chiloscyllium punctatum</name>
    <name type="common">Brownbanded bambooshark</name>
    <name type="synonym">Hemiscyllium punctatum</name>
    <dbReference type="NCBI Taxonomy" id="137246"/>
    <lineage>
        <taxon>Eukaryota</taxon>
        <taxon>Metazoa</taxon>
        <taxon>Chordata</taxon>
        <taxon>Craniata</taxon>
        <taxon>Vertebrata</taxon>
        <taxon>Chondrichthyes</taxon>
        <taxon>Elasmobranchii</taxon>
        <taxon>Galeomorphii</taxon>
        <taxon>Galeoidea</taxon>
        <taxon>Orectolobiformes</taxon>
        <taxon>Hemiscylliidae</taxon>
        <taxon>Chiloscyllium</taxon>
    </lineage>
</organism>
<dbReference type="PANTHER" id="PTHR21055:SF3">
    <property type="entry name" value="PROTEIN PHOSPHATASE 1 REGULATORY SUBUNIT 36"/>
    <property type="match status" value="1"/>
</dbReference>
<dbReference type="GO" id="GO:0019902">
    <property type="term" value="F:phosphatase binding"/>
    <property type="evidence" value="ECO:0007669"/>
    <property type="project" value="InterPro"/>
</dbReference>
<proteinExistence type="predicted"/>
<dbReference type="EMBL" id="BEZZ01063101">
    <property type="protein sequence ID" value="GCC41786.1"/>
    <property type="molecule type" value="Genomic_DNA"/>
</dbReference>
<dbReference type="OMA" id="CAYVTWV"/>
<dbReference type="InterPro" id="IPR026142">
    <property type="entry name" value="Pro_pase_1_reg_su_36"/>
</dbReference>
<accession>A0A401TGQ6</accession>
<evidence type="ECO:0000313" key="2">
    <source>
        <dbReference type="Proteomes" id="UP000287033"/>
    </source>
</evidence>
<feature type="non-terminal residue" evidence="1">
    <location>
        <position position="1"/>
    </location>
</feature>
<feature type="non-terminal residue" evidence="1">
    <location>
        <position position="53"/>
    </location>
</feature>
<protein>
    <submittedName>
        <fullName evidence="1">Uncharacterized protein</fullName>
    </submittedName>
</protein>